<dbReference type="VEuPathDB" id="FungiDB:UREG_02603"/>
<dbReference type="SMART" id="SM00847">
    <property type="entry name" value="HA2"/>
    <property type="match status" value="1"/>
</dbReference>
<organism evidence="3 4">
    <name type="scientific">Uncinocarpus reesii (strain UAMH 1704)</name>
    <dbReference type="NCBI Taxonomy" id="336963"/>
    <lineage>
        <taxon>Eukaryota</taxon>
        <taxon>Fungi</taxon>
        <taxon>Dikarya</taxon>
        <taxon>Ascomycota</taxon>
        <taxon>Pezizomycotina</taxon>
        <taxon>Eurotiomycetes</taxon>
        <taxon>Eurotiomycetidae</taxon>
        <taxon>Onygenales</taxon>
        <taxon>Onygenaceae</taxon>
        <taxon>Uncinocarpus</taxon>
    </lineage>
</organism>
<protein>
    <recommendedName>
        <fullName evidence="2">Helicase-associated domain-containing protein</fullName>
    </recommendedName>
</protein>
<dbReference type="GO" id="GO:0003723">
    <property type="term" value="F:RNA binding"/>
    <property type="evidence" value="ECO:0007669"/>
    <property type="project" value="TreeGrafter"/>
</dbReference>
<dbReference type="SUPFAM" id="SSF52540">
    <property type="entry name" value="P-loop containing nucleoside triphosphate hydrolases"/>
    <property type="match status" value="1"/>
</dbReference>
<feature type="region of interest" description="Disordered" evidence="1">
    <location>
        <begin position="602"/>
        <end position="622"/>
    </location>
</feature>
<dbReference type="OrthoDB" id="5600252at2759"/>
<evidence type="ECO:0000259" key="2">
    <source>
        <dbReference type="SMART" id="SM00847"/>
    </source>
</evidence>
<dbReference type="PANTHER" id="PTHR18934">
    <property type="entry name" value="ATP-DEPENDENT RNA HELICASE"/>
    <property type="match status" value="1"/>
</dbReference>
<dbReference type="HOGENOM" id="CLU_001832_1_1_1"/>
<evidence type="ECO:0000256" key="1">
    <source>
        <dbReference type="SAM" id="MobiDB-lite"/>
    </source>
</evidence>
<dbReference type="InterPro" id="IPR027417">
    <property type="entry name" value="P-loop_NTPase"/>
</dbReference>
<feature type="domain" description="Helicase-associated" evidence="2">
    <location>
        <begin position="830"/>
        <end position="925"/>
    </location>
</feature>
<dbReference type="STRING" id="336963.C4JGU1"/>
<dbReference type="PANTHER" id="PTHR18934:SF203">
    <property type="entry name" value="ATP-DEPENDENT RNA HELICASE A"/>
    <property type="match status" value="1"/>
</dbReference>
<dbReference type="Gene3D" id="1.20.120.1080">
    <property type="match status" value="1"/>
</dbReference>
<name>C4JGU1_UNCRE</name>
<reference evidence="4" key="1">
    <citation type="journal article" date="2009" name="Genome Res.">
        <title>Comparative genomic analyses of the human fungal pathogens Coccidioides and their relatives.</title>
        <authorList>
            <person name="Sharpton T.J."/>
            <person name="Stajich J.E."/>
            <person name="Rounsley S.D."/>
            <person name="Gardner M.J."/>
            <person name="Wortman J.R."/>
            <person name="Jordar V.S."/>
            <person name="Maiti R."/>
            <person name="Kodira C.D."/>
            <person name="Neafsey D.E."/>
            <person name="Zeng Q."/>
            <person name="Hung C.-Y."/>
            <person name="McMahan C."/>
            <person name="Muszewska A."/>
            <person name="Grynberg M."/>
            <person name="Mandel M.A."/>
            <person name="Kellner E.M."/>
            <person name="Barker B.M."/>
            <person name="Galgiani J.N."/>
            <person name="Orbach M.J."/>
            <person name="Kirkland T.N."/>
            <person name="Cole G.T."/>
            <person name="Henn M.R."/>
            <person name="Birren B.W."/>
            <person name="Taylor J.W."/>
        </authorList>
    </citation>
    <scope>NUCLEOTIDE SEQUENCE [LARGE SCALE GENOMIC DNA]</scope>
    <source>
        <strain evidence="4">UAMH 1704</strain>
    </source>
</reference>
<feature type="region of interest" description="Disordered" evidence="1">
    <location>
        <begin position="1189"/>
        <end position="1222"/>
    </location>
</feature>
<dbReference type="AlphaFoldDB" id="C4JGU1"/>
<sequence length="1222" mass="136360">MLDVDDYPALAETRADPFRIQQLLESVVNAEFHTEFSARTSDRVSCLLTCSIQLLRTVIAVSEVGVSERDAKRAALLALRQELHRRNLLKAMFDHKARLTDLEEIYDYAAQFMCIPLFRIRVIDGAQRFEVTIELKEQSLSATAADDSLSGAARRAIHDFNKKRAIFVAINDWAKPNNNVTTLCDFKDFLAFYESLSPQRNAMRVKVNSSAIGENTSAYTASVYLHNERFAGPVIGFQEEQARNLALLTAGVKLSQQDPDAWTRYTGTRDKSPPTPLSTPPNIIKDLQGLRLRLQTALSNLEYWSRNKPDPPREMLAQQGSSNIPHLGSNGVPVPRPDHLANLKGMDCSSSSHDLPVYRHLETIVRMVAENPISIITGASGSGKSTQIPQILFDHAIRDGSGTKCNIFVVQDGIANVRATAQRVATDRAQPLGSIVGYSDTVDPKLPVLSGSITYHTSEVLLDLLVAESQDLFETVSHVIVDDLEQRSISTDLLLAYLKNKLAERQAEGKLVPKVILMGTNINVELFANYFRALSPGGSPAPCPCLHISIDSHLVQKYYLNDILEQLRSSYDTSELYRLLSEPQTSQFLSDESSQFKLYSPPDSRMTISGPRPHTKQWASSVSGKSAPPFPLGLVVATVNHIRETSNDGKILVLLPSSNEVERLKKLLDDSPLKNEANKHHWRVLTNPFTGSRTPLSFMAYSPTRRIILSASLEGSFAIPDVRFIVDTGLYPVKLYDPLKPSTSQINCWIDKASLQNRVEQTGRHESGKYYALFTKEREETFDPYSTPAIRRLDLERACLDAKTIFPSGGLITDILSQVLEPPAPDCIQRSIRKLQVTNILDDEETLTPLGRIITSIPLSPSAGKLIVLGIIFRCLEPALILAATIDLADEFGTIFNFQNPRTRRVSEPYKDFIKDSLSDHIGVINAFKDISESWAKFGADVARDMCRTKHIRHRMFLRVWESVLRLENMLLDAGIIPKPTRGTEMGGTALNINSAEQALIKALLTRALFPNVAVKRDCPDDLWRTATLEEVRRRPQMALSKHLESGSVAVFSALFSAQTGAVYLENATFIPPLLACLFTENLIQKNNLLHIESWAQYKLPMKHPVHVDGTPTSNFHKCKSALDKLIDLAVQDLATYKLKRTAWYPSSQIRHRTESRRGRKLTYLSPYIRTGVAKELAEYLGRLSTPSPLMRKGPIKDSSFIRWTPSESNSRQKTSSPAGTP</sequence>
<dbReference type="InParanoid" id="C4JGU1"/>
<accession>C4JGU1</accession>
<dbReference type="EMBL" id="CH476615">
    <property type="protein sequence ID" value="EEP77754.1"/>
    <property type="molecule type" value="Genomic_DNA"/>
</dbReference>
<dbReference type="eggNOG" id="KOG0920">
    <property type="taxonomic scope" value="Eukaryota"/>
</dbReference>
<keyword evidence="4" id="KW-1185">Reference proteome</keyword>
<dbReference type="GeneID" id="8441975"/>
<proteinExistence type="predicted"/>
<dbReference type="GO" id="GO:0004386">
    <property type="term" value="F:helicase activity"/>
    <property type="evidence" value="ECO:0007669"/>
    <property type="project" value="TreeGrafter"/>
</dbReference>
<dbReference type="Proteomes" id="UP000002058">
    <property type="component" value="Unassembled WGS sequence"/>
</dbReference>
<dbReference type="Gene3D" id="3.40.50.300">
    <property type="entry name" value="P-loop containing nucleotide triphosphate hydrolases"/>
    <property type="match status" value="2"/>
</dbReference>
<dbReference type="RefSeq" id="XP_002543087.1">
    <property type="nucleotide sequence ID" value="XM_002543041.1"/>
</dbReference>
<evidence type="ECO:0000313" key="3">
    <source>
        <dbReference type="EMBL" id="EEP77754.1"/>
    </source>
</evidence>
<feature type="compositionally biased region" description="Polar residues" evidence="1">
    <location>
        <begin position="1206"/>
        <end position="1222"/>
    </location>
</feature>
<evidence type="ECO:0000313" key="4">
    <source>
        <dbReference type="Proteomes" id="UP000002058"/>
    </source>
</evidence>
<dbReference type="OMA" id="MCKLVCR"/>
<gene>
    <name evidence="3" type="ORF">UREG_02603</name>
</gene>
<dbReference type="InterPro" id="IPR007502">
    <property type="entry name" value="Helicase-assoc_dom"/>
</dbReference>
<dbReference type="KEGG" id="ure:UREG_02603"/>